<accession>A0AAE0FDI2</accession>
<dbReference type="GO" id="GO:0046982">
    <property type="term" value="F:protein heterodimerization activity"/>
    <property type="evidence" value="ECO:0007669"/>
    <property type="project" value="InterPro"/>
</dbReference>
<keyword evidence="4" id="KW-0804">Transcription</keyword>
<keyword evidence="8" id="KW-1185">Reference proteome</keyword>
<dbReference type="GO" id="GO:0051123">
    <property type="term" value="P:RNA polymerase II preinitiation complex assembly"/>
    <property type="evidence" value="ECO:0007669"/>
    <property type="project" value="TreeGrafter"/>
</dbReference>
<dbReference type="InterPro" id="IPR004823">
    <property type="entry name" value="TAF_TATA-bd_Histone-like_dom"/>
</dbReference>
<evidence type="ECO:0000256" key="2">
    <source>
        <dbReference type="ARBA" id="ARBA00007688"/>
    </source>
</evidence>
<comment type="similarity">
    <text evidence="2">Belongs to the TAF6 family.</text>
</comment>
<dbReference type="Pfam" id="PF07571">
    <property type="entry name" value="TAF6_C"/>
    <property type="match status" value="1"/>
</dbReference>
<dbReference type="PANTHER" id="PTHR10221:SF9">
    <property type="entry name" value="TRANSCRIPTION INITIATION FACTOR TFIID SUBUNIT 6"/>
    <property type="match status" value="1"/>
</dbReference>
<dbReference type="EMBL" id="LGRX02020308">
    <property type="protein sequence ID" value="KAK3257624.1"/>
    <property type="molecule type" value="Genomic_DNA"/>
</dbReference>
<dbReference type="GO" id="GO:0005669">
    <property type="term" value="C:transcription factor TFIID complex"/>
    <property type="evidence" value="ECO:0007669"/>
    <property type="project" value="InterPro"/>
</dbReference>
<keyword evidence="3" id="KW-0805">Transcription regulation</keyword>
<sequence length="242" mass="26983">MEHICPESIKVVADSLGISNLEDEVAQAMAPDVEYRLREIIQEGLKFMHHSKRSILTTEDINSGLRLRSVEPLYGFASAEPMQFSRPEGHRDVFFIADEEVSFDEVINAPLNKCPVETNCIPHWLAIDGVQPAIPENPVADPVRSAPKRRKAEIAVPGASSVKEPEVQPIVSHILSQELQLYFERITEILKGAQEELKDSALESLATDAGLHQLLPYFTKFVSDEVSAKPHSSKIPLRKRPS</sequence>
<dbReference type="SUPFAM" id="SSF47113">
    <property type="entry name" value="Histone-fold"/>
    <property type="match status" value="1"/>
</dbReference>
<dbReference type="InterPro" id="IPR009072">
    <property type="entry name" value="Histone-fold"/>
</dbReference>
<dbReference type="CDD" id="cd08050">
    <property type="entry name" value="TAF6C"/>
    <property type="match status" value="1"/>
</dbReference>
<evidence type="ECO:0000259" key="6">
    <source>
        <dbReference type="SMART" id="SM00803"/>
    </source>
</evidence>
<protein>
    <recommendedName>
        <fullName evidence="6">TATA box binding protein associated factor (TAF) histone-like fold domain-containing protein</fullName>
    </recommendedName>
</protein>
<dbReference type="CDD" id="cd22931">
    <property type="entry name" value="HFD_TAF6"/>
    <property type="match status" value="1"/>
</dbReference>
<evidence type="ECO:0000256" key="5">
    <source>
        <dbReference type="ARBA" id="ARBA00023242"/>
    </source>
</evidence>
<dbReference type="InterPro" id="IPR011442">
    <property type="entry name" value="TAF6_C"/>
</dbReference>
<dbReference type="Gene3D" id="1.10.20.10">
    <property type="entry name" value="Histone, subunit A"/>
    <property type="match status" value="1"/>
</dbReference>
<dbReference type="GO" id="GO:0003713">
    <property type="term" value="F:transcription coactivator activity"/>
    <property type="evidence" value="ECO:0007669"/>
    <property type="project" value="TreeGrafter"/>
</dbReference>
<dbReference type="Pfam" id="PF02969">
    <property type="entry name" value="TAF"/>
    <property type="match status" value="1"/>
</dbReference>
<evidence type="ECO:0000313" key="7">
    <source>
        <dbReference type="EMBL" id="KAK3257624.1"/>
    </source>
</evidence>
<feature type="domain" description="TATA box binding protein associated factor (TAF) histone-like fold" evidence="6">
    <location>
        <begin position="3"/>
        <end position="68"/>
    </location>
</feature>
<proteinExistence type="inferred from homology"/>
<organism evidence="7 8">
    <name type="scientific">Cymbomonas tetramitiformis</name>
    <dbReference type="NCBI Taxonomy" id="36881"/>
    <lineage>
        <taxon>Eukaryota</taxon>
        <taxon>Viridiplantae</taxon>
        <taxon>Chlorophyta</taxon>
        <taxon>Pyramimonadophyceae</taxon>
        <taxon>Pyramimonadales</taxon>
        <taxon>Pyramimonadaceae</taxon>
        <taxon>Cymbomonas</taxon>
    </lineage>
</organism>
<name>A0AAE0FDI2_9CHLO</name>
<dbReference type="PANTHER" id="PTHR10221">
    <property type="entry name" value="TRANSCRIPTION INITIATION FACTOR TFIID SUBUNIT 6"/>
    <property type="match status" value="1"/>
</dbReference>
<evidence type="ECO:0000313" key="8">
    <source>
        <dbReference type="Proteomes" id="UP001190700"/>
    </source>
</evidence>
<evidence type="ECO:0000256" key="3">
    <source>
        <dbReference type="ARBA" id="ARBA00023015"/>
    </source>
</evidence>
<dbReference type="GO" id="GO:0000124">
    <property type="term" value="C:SAGA complex"/>
    <property type="evidence" value="ECO:0007669"/>
    <property type="project" value="InterPro"/>
</dbReference>
<reference evidence="7 8" key="1">
    <citation type="journal article" date="2015" name="Genome Biol. Evol.">
        <title>Comparative Genomics of a Bacterivorous Green Alga Reveals Evolutionary Causalities and Consequences of Phago-Mixotrophic Mode of Nutrition.</title>
        <authorList>
            <person name="Burns J.A."/>
            <person name="Paasch A."/>
            <person name="Narechania A."/>
            <person name="Kim E."/>
        </authorList>
    </citation>
    <scope>NUCLEOTIDE SEQUENCE [LARGE SCALE GENOMIC DNA]</scope>
    <source>
        <strain evidence="7 8">PLY_AMNH</strain>
    </source>
</reference>
<dbReference type="InterPro" id="IPR046344">
    <property type="entry name" value="TAF6_C_sf"/>
</dbReference>
<evidence type="ECO:0000256" key="1">
    <source>
        <dbReference type="ARBA" id="ARBA00004123"/>
    </source>
</evidence>
<comment type="caution">
    <text evidence="7">The sequence shown here is derived from an EMBL/GenBank/DDBJ whole genome shotgun (WGS) entry which is preliminary data.</text>
</comment>
<dbReference type="SMART" id="SM00803">
    <property type="entry name" value="TAF"/>
    <property type="match status" value="1"/>
</dbReference>
<dbReference type="GO" id="GO:0046695">
    <property type="term" value="C:SLIK (SAGA-like) complex"/>
    <property type="evidence" value="ECO:0007669"/>
    <property type="project" value="InterPro"/>
</dbReference>
<gene>
    <name evidence="7" type="ORF">CYMTET_33300</name>
</gene>
<dbReference type="InterPro" id="IPR037796">
    <property type="entry name" value="TAF6"/>
</dbReference>
<dbReference type="Proteomes" id="UP001190700">
    <property type="component" value="Unassembled WGS sequence"/>
</dbReference>
<evidence type="ECO:0000256" key="4">
    <source>
        <dbReference type="ARBA" id="ARBA00023163"/>
    </source>
</evidence>
<dbReference type="Gene3D" id="1.25.40.770">
    <property type="entry name" value="TAF6, C-terminal HEAT repeat domain"/>
    <property type="match status" value="1"/>
</dbReference>
<keyword evidence="5" id="KW-0539">Nucleus</keyword>
<dbReference type="GO" id="GO:0016251">
    <property type="term" value="F:RNA polymerase II general transcription initiation factor activity"/>
    <property type="evidence" value="ECO:0007669"/>
    <property type="project" value="InterPro"/>
</dbReference>
<dbReference type="AlphaFoldDB" id="A0AAE0FDI2"/>
<comment type="subcellular location">
    <subcellularLocation>
        <location evidence="1">Nucleus</location>
    </subcellularLocation>
</comment>